<dbReference type="InParanoid" id="M3Y322"/>
<dbReference type="HOGENOM" id="CLU_2746704_0_0_1"/>
<protein>
    <submittedName>
        <fullName evidence="1">Uncharacterized protein</fullName>
    </submittedName>
</protein>
<dbReference type="EMBL" id="AEYP01091826">
    <property type="status" value="NOT_ANNOTATED_CDS"/>
    <property type="molecule type" value="Genomic_DNA"/>
</dbReference>
<sequence>LHRLVSQPRLPERNATDWIAETTEIYFLTVLEAGSLRSGCKGLGSALSTKRVWEQPHPNIMDILLARGQRR</sequence>
<dbReference type="Ensembl" id="ENSMPUT00000005822.1">
    <property type="protein sequence ID" value="ENSMPUP00000005723.1"/>
    <property type="gene ID" value="ENSMPUG00000005770.1"/>
</dbReference>
<reference evidence="1" key="1">
    <citation type="submission" date="2024-06" db="UniProtKB">
        <authorList>
            <consortium name="Ensembl"/>
        </authorList>
    </citation>
    <scope>IDENTIFICATION</scope>
</reference>
<dbReference type="EMBL" id="AEYP01091827">
    <property type="status" value="NOT_ANNOTATED_CDS"/>
    <property type="molecule type" value="Genomic_DNA"/>
</dbReference>
<name>M3Y322_MUSPF</name>
<organism evidence="1">
    <name type="scientific">Mustela putorius furo</name>
    <name type="common">European domestic ferret</name>
    <name type="synonym">Mustela furo</name>
    <dbReference type="NCBI Taxonomy" id="9669"/>
    <lineage>
        <taxon>Eukaryota</taxon>
        <taxon>Metazoa</taxon>
        <taxon>Chordata</taxon>
        <taxon>Craniata</taxon>
        <taxon>Vertebrata</taxon>
        <taxon>Euteleostomi</taxon>
        <taxon>Mammalia</taxon>
        <taxon>Eutheria</taxon>
        <taxon>Laurasiatheria</taxon>
        <taxon>Carnivora</taxon>
        <taxon>Caniformia</taxon>
        <taxon>Musteloidea</taxon>
        <taxon>Mustelidae</taxon>
        <taxon>Mustelinae</taxon>
        <taxon>Mustela</taxon>
    </lineage>
</organism>
<evidence type="ECO:0000313" key="1">
    <source>
        <dbReference type="Ensembl" id="ENSMPUP00000005723.1"/>
    </source>
</evidence>
<accession>M3Y322</accession>
<proteinExistence type="predicted"/>
<dbReference type="AlphaFoldDB" id="M3Y322"/>